<organism evidence="14 15">
    <name type="scientific">Ovis ammon polii</name>
    <dbReference type="NCBI Taxonomy" id="230172"/>
    <lineage>
        <taxon>Eukaryota</taxon>
        <taxon>Metazoa</taxon>
        <taxon>Chordata</taxon>
        <taxon>Craniata</taxon>
        <taxon>Vertebrata</taxon>
        <taxon>Euteleostomi</taxon>
        <taxon>Mammalia</taxon>
        <taxon>Eutheria</taxon>
        <taxon>Laurasiatheria</taxon>
        <taxon>Artiodactyla</taxon>
        <taxon>Ruminantia</taxon>
        <taxon>Pecora</taxon>
        <taxon>Bovidae</taxon>
        <taxon>Caprinae</taxon>
        <taxon>Ovis</taxon>
    </lineage>
</organism>
<reference evidence="14" key="1">
    <citation type="submission" date="2022-03" db="EMBL/GenBank/DDBJ databases">
        <title>Genomic analyses of argali, domestic sheep and their hybrids provide insights into chromosomal evolution, heterosis and genetic basis of agronomic traits.</title>
        <authorList>
            <person name="Li M."/>
        </authorList>
    </citation>
    <scope>NUCLEOTIDE SEQUENCE</scope>
    <source>
        <strain evidence="14">CAU-MHL-2022a</strain>
        <tissue evidence="14">Skin</tissue>
    </source>
</reference>
<name>A0AAD4TKW6_OVIAM</name>
<dbReference type="PANTHER" id="PTHR43655">
    <property type="entry name" value="ATP-DEPENDENT PROTEASE"/>
    <property type="match status" value="1"/>
</dbReference>
<evidence type="ECO:0008006" key="16">
    <source>
        <dbReference type="Google" id="ProtNLM"/>
    </source>
</evidence>
<comment type="similarity">
    <text evidence="2">In the C-terminal section; belongs to the peptidase M41 family.</text>
</comment>
<dbReference type="InterPro" id="IPR000642">
    <property type="entry name" value="Peptidase_M41"/>
</dbReference>
<dbReference type="FunFam" id="1.10.8.60:FF:000019">
    <property type="entry name" value="AFG3-like AAA ATPase 2"/>
    <property type="match status" value="1"/>
</dbReference>
<evidence type="ECO:0000259" key="13">
    <source>
        <dbReference type="Pfam" id="PF17862"/>
    </source>
</evidence>
<dbReference type="Gene3D" id="1.20.58.760">
    <property type="entry name" value="Peptidase M41"/>
    <property type="match status" value="1"/>
</dbReference>
<dbReference type="Gene3D" id="3.40.50.300">
    <property type="entry name" value="P-loop containing nucleotide triphosphate hydrolases"/>
    <property type="match status" value="1"/>
</dbReference>
<dbReference type="Pfam" id="PF01434">
    <property type="entry name" value="Peptidase_M41"/>
    <property type="match status" value="1"/>
</dbReference>
<dbReference type="Pfam" id="PF17862">
    <property type="entry name" value="AAA_lid_3"/>
    <property type="match status" value="1"/>
</dbReference>
<evidence type="ECO:0000256" key="6">
    <source>
        <dbReference type="ARBA" id="ARBA00022741"/>
    </source>
</evidence>
<dbReference type="Gene3D" id="1.10.8.60">
    <property type="match status" value="1"/>
</dbReference>
<sequence>MEMDGFNSTMNVIALAGTNRPDVLDPALMWPGCFDRQIYIGLLEIKGRLSIFRVHLHPLKLDESLSKDALAKKLAALTPGFTGADISNVCNEATLITARHLNPSVGEKQAIQRVTGGLEKKTQVLQPSEKMMVAYQEPGHAMVGWFLERADPLLKVSIVPQGKGLGYAQMPAQGAVSVHMGAAL</sequence>
<evidence type="ECO:0000256" key="8">
    <source>
        <dbReference type="ARBA" id="ARBA00022833"/>
    </source>
</evidence>
<evidence type="ECO:0000256" key="5">
    <source>
        <dbReference type="ARBA" id="ARBA00022723"/>
    </source>
</evidence>
<dbReference type="Pfam" id="PF00004">
    <property type="entry name" value="AAA"/>
    <property type="match status" value="1"/>
</dbReference>
<protein>
    <recommendedName>
        <fullName evidence="16">AAA ATPase AAA+ lid domain-containing protein</fullName>
    </recommendedName>
</protein>
<keyword evidence="10" id="KW-0482">Metalloprotease</keyword>
<keyword evidence="8" id="KW-0862">Zinc</keyword>
<proteinExistence type="inferred from homology"/>
<evidence type="ECO:0000256" key="10">
    <source>
        <dbReference type="ARBA" id="ARBA00023049"/>
    </source>
</evidence>
<dbReference type="PANTHER" id="PTHR43655:SF7">
    <property type="entry name" value="AFG3-LIKE PROTEIN 1"/>
    <property type="match status" value="1"/>
</dbReference>
<feature type="domain" description="AAA ATPase AAA+ lid" evidence="13">
    <location>
        <begin position="72"/>
        <end position="106"/>
    </location>
</feature>
<dbReference type="SUPFAM" id="SSF140990">
    <property type="entry name" value="FtsH protease domain-like"/>
    <property type="match status" value="1"/>
</dbReference>
<dbReference type="GO" id="GO:0004222">
    <property type="term" value="F:metalloendopeptidase activity"/>
    <property type="evidence" value="ECO:0007669"/>
    <property type="project" value="InterPro"/>
</dbReference>
<evidence type="ECO:0000259" key="12">
    <source>
        <dbReference type="Pfam" id="PF01434"/>
    </source>
</evidence>
<dbReference type="InterPro" id="IPR041569">
    <property type="entry name" value="AAA_lid_3"/>
</dbReference>
<keyword evidence="15" id="KW-1185">Reference proteome</keyword>
<gene>
    <name evidence="14" type="ORF">MG293_020336</name>
</gene>
<evidence type="ECO:0000256" key="3">
    <source>
        <dbReference type="ARBA" id="ARBA00010550"/>
    </source>
</evidence>
<comment type="cofactor">
    <cofactor evidence="1">
        <name>Zn(2+)</name>
        <dbReference type="ChEBI" id="CHEBI:29105"/>
    </cofactor>
</comment>
<feature type="domain" description="ATPase AAA-type core" evidence="11">
    <location>
        <begin position="2"/>
        <end position="42"/>
    </location>
</feature>
<evidence type="ECO:0000256" key="1">
    <source>
        <dbReference type="ARBA" id="ARBA00001947"/>
    </source>
</evidence>
<keyword evidence="9" id="KW-0067">ATP-binding</keyword>
<keyword evidence="6" id="KW-0547">Nucleotide-binding</keyword>
<dbReference type="SUPFAM" id="SSF52540">
    <property type="entry name" value="P-loop containing nucleoside triphosphate hydrolases"/>
    <property type="match status" value="1"/>
</dbReference>
<dbReference type="GO" id="GO:0034982">
    <property type="term" value="P:mitochondrial protein processing"/>
    <property type="evidence" value="ECO:0007669"/>
    <property type="project" value="TreeGrafter"/>
</dbReference>
<dbReference type="Proteomes" id="UP001214576">
    <property type="component" value="Unassembled WGS sequence"/>
</dbReference>
<keyword evidence="4" id="KW-0645">Protease</keyword>
<dbReference type="GO" id="GO:0016887">
    <property type="term" value="F:ATP hydrolysis activity"/>
    <property type="evidence" value="ECO:0007669"/>
    <property type="project" value="InterPro"/>
</dbReference>
<feature type="domain" description="Peptidase M41" evidence="12">
    <location>
        <begin position="124"/>
        <end position="171"/>
    </location>
</feature>
<keyword evidence="5" id="KW-0479">Metal-binding</keyword>
<evidence type="ECO:0000313" key="14">
    <source>
        <dbReference type="EMBL" id="KAI4529658.1"/>
    </source>
</evidence>
<comment type="caution">
    <text evidence="14">The sequence shown here is derived from an EMBL/GenBank/DDBJ whole genome shotgun (WGS) entry which is preliminary data.</text>
</comment>
<accession>A0AAD4TKW6</accession>
<dbReference type="InterPro" id="IPR027417">
    <property type="entry name" value="P-loop_NTPase"/>
</dbReference>
<evidence type="ECO:0000256" key="9">
    <source>
        <dbReference type="ARBA" id="ARBA00022840"/>
    </source>
</evidence>
<evidence type="ECO:0000256" key="4">
    <source>
        <dbReference type="ARBA" id="ARBA00022670"/>
    </source>
</evidence>
<evidence type="ECO:0000256" key="7">
    <source>
        <dbReference type="ARBA" id="ARBA00022801"/>
    </source>
</evidence>
<dbReference type="GO" id="GO:0005745">
    <property type="term" value="C:m-AAA complex"/>
    <property type="evidence" value="ECO:0007669"/>
    <property type="project" value="TreeGrafter"/>
</dbReference>
<comment type="similarity">
    <text evidence="3">In the N-terminal section; belongs to the AAA ATPase family.</text>
</comment>
<evidence type="ECO:0000256" key="2">
    <source>
        <dbReference type="ARBA" id="ARBA00010044"/>
    </source>
</evidence>
<dbReference type="GO" id="GO:0005524">
    <property type="term" value="F:ATP binding"/>
    <property type="evidence" value="ECO:0007669"/>
    <property type="project" value="UniProtKB-KW"/>
</dbReference>
<keyword evidence="7" id="KW-0378">Hydrolase</keyword>
<evidence type="ECO:0000259" key="11">
    <source>
        <dbReference type="Pfam" id="PF00004"/>
    </source>
</evidence>
<dbReference type="InterPro" id="IPR003959">
    <property type="entry name" value="ATPase_AAA_core"/>
</dbReference>
<dbReference type="GO" id="GO:0004176">
    <property type="term" value="F:ATP-dependent peptidase activity"/>
    <property type="evidence" value="ECO:0007669"/>
    <property type="project" value="InterPro"/>
</dbReference>
<dbReference type="InterPro" id="IPR037219">
    <property type="entry name" value="Peptidase_M41-like"/>
</dbReference>
<dbReference type="AlphaFoldDB" id="A0AAD4TKW6"/>
<dbReference type="GO" id="GO:0046872">
    <property type="term" value="F:metal ion binding"/>
    <property type="evidence" value="ECO:0007669"/>
    <property type="project" value="UniProtKB-KW"/>
</dbReference>
<dbReference type="EMBL" id="JAKZEL010000027">
    <property type="protein sequence ID" value="KAI4529658.1"/>
    <property type="molecule type" value="Genomic_DNA"/>
</dbReference>
<evidence type="ECO:0000313" key="15">
    <source>
        <dbReference type="Proteomes" id="UP001214576"/>
    </source>
</evidence>
<dbReference type="InterPro" id="IPR050928">
    <property type="entry name" value="ATP-dep_Zn_Metalloprotease"/>
</dbReference>